<accession>A0ABX1GSF1</accession>
<comment type="caution">
    <text evidence="2">The sequence shown here is derived from an EMBL/GenBank/DDBJ whole genome shotgun (WGS) entry which is preliminary data.</text>
</comment>
<dbReference type="EMBL" id="JAAWWL010000002">
    <property type="protein sequence ID" value="NKI32867.1"/>
    <property type="molecule type" value="Genomic_DNA"/>
</dbReference>
<reference evidence="2 3" key="1">
    <citation type="submission" date="2020-04" db="EMBL/GenBank/DDBJ databases">
        <authorList>
            <person name="Yoon J."/>
        </authorList>
    </citation>
    <scope>NUCLEOTIDE SEQUENCE [LARGE SCALE GENOMIC DNA]</scope>
    <source>
        <strain evidence="2 3">DJ-13</strain>
    </source>
</reference>
<proteinExistence type="predicted"/>
<protein>
    <submittedName>
        <fullName evidence="2">DUF2752 domain-containing protein</fullName>
    </submittedName>
</protein>
<name>A0ABX1GSF1_9FLAO</name>
<feature type="transmembrane region" description="Helical" evidence="1">
    <location>
        <begin position="59"/>
        <end position="78"/>
    </location>
</feature>
<dbReference type="InterPro" id="IPR021215">
    <property type="entry name" value="DUF2752"/>
</dbReference>
<feature type="transmembrane region" description="Helical" evidence="1">
    <location>
        <begin position="85"/>
        <end position="104"/>
    </location>
</feature>
<dbReference type="Proteomes" id="UP000718451">
    <property type="component" value="Unassembled WGS sequence"/>
</dbReference>
<organism evidence="2 3">
    <name type="scientific">Croceivirga thetidis</name>
    <dbReference type="NCBI Taxonomy" id="2721623"/>
    <lineage>
        <taxon>Bacteria</taxon>
        <taxon>Pseudomonadati</taxon>
        <taxon>Bacteroidota</taxon>
        <taxon>Flavobacteriia</taxon>
        <taxon>Flavobacteriales</taxon>
        <taxon>Flavobacteriaceae</taxon>
        <taxon>Croceivirga</taxon>
    </lineage>
</organism>
<dbReference type="Pfam" id="PF10825">
    <property type="entry name" value="DUF2752"/>
    <property type="match status" value="1"/>
</dbReference>
<evidence type="ECO:0000313" key="2">
    <source>
        <dbReference type="EMBL" id="NKI32867.1"/>
    </source>
</evidence>
<keyword evidence="1" id="KW-1133">Transmembrane helix</keyword>
<keyword evidence="1" id="KW-0812">Transmembrane</keyword>
<evidence type="ECO:0000256" key="1">
    <source>
        <dbReference type="SAM" id="Phobius"/>
    </source>
</evidence>
<gene>
    <name evidence="2" type="ORF">HCU67_13000</name>
</gene>
<keyword evidence="1" id="KW-0472">Membrane</keyword>
<evidence type="ECO:0000313" key="3">
    <source>
        <dbReference type="Proteomes" id="UP000718451"/>
    </source>
</evidence>
<sequence length="117" mass="13429">MSLVAGALLFFLFNPSGQFFFPKCPIHDHLGIYCSGCGSQRAIHDLLHLRIYDAVSHNLLLIPALITIAIELSMRFFYPHKKSIFYYKYTPLIVLGIIVIFMILRNIDQSPFNWLAP</sequence>
<keyword evidence="3" id="KW-1185">Reference proteome</keyword>